<name>A0A554LIK6_9BACT</name>
<dbReference type="EMBL" id="VMGK01000015">
    <property type="protein sequence ID" value="TSC92716.1"/>
    <property type="molecule type" value="Genomic_DNA"/>
</dbReference>
<dbReference type="AlphaFoldDB" id="A0A554LIK6"/>
<organism evidence="2 3">
    <name type="scientific">Candidatus Berkelbacteria bacterium Licking1014_7</name>
    <dbReference type="NCBI Taxonomy" id="2017147"/>
    <lineage>
        <taxon>Bacteria</taxon>
        <taxon>Candidatus Berkelbacteria</taxon>
    </lineage>
</organism>
<dbReference type="Proteomes" id="UP000315689">
    <property type="component" value="Unassembled WGS sequence"/>
</dbReference>
<reference evidence="2 3" key="1">
    <citation type="submission" date="2017-07" db="EMBL/GenBank/DDBJ databases">
        <title>Mechanisms for carbon and nitrogen cycling indicate functional differentiation within the Candidate Phyla Radiation.</title>
        <authorList>
            <person name="Danczak R.E."/>
            <person name="Johnston M.D."/>
            <person name="Kenah C."/>
            <person name="Slattery M."/>
            <person name="Wrighton K.C."/>
            <person name="Wilkins M.J."/>
        </authorList>
    </citation>
    <scope>NUCLEOTIDE SEQUENCE [LARGE SCALE GENOMIC DNA]</scope>
    <source>
        <strain evidence="2">Licking1014_7</strain>
    </source>
</reference>
<comment type="caution">
    <text evidence="2">The sequence shown here is derived from an EMBL/GenBank/DDBJ whole genome shotgun (WGS) entry which is preliminary data.</text>
</comment>
<sequence>MKNIFYKKGSIGLVVLVIILSVVILGGVVGGAWYYTKIQNENNIPHISTSCNILIAGICK</sequence>
<keyword evidence="1" id="KW-0472">Membrane</keyword>
<protein>
    <submittedName>
        <fullName evidence="2">Uncharacterized protein</fullName>
    </submittedName>
</protein>
<keyword evidence="1" id="KW-1133">Transmembrane helix</keyword>
<keyword evidence="1" id="KW-0812">Transmembrane</keyword>
<evidence type="ECO:0000256" key="1">
    <source>
        <dbReference type="SAM" id="Phobius"/>
    </source>
</evidence>
<evidence type="ECO:0000313" key="3">
    <source>
        <dbReference type="Proteomes" id="UP000315689"/>
    </source>
</evidence>
<proteinExistence type="predicted"/>
<feature type="transmembrane region" description="Helical" evidence="1">
    <location>
        <begin position="12"/>
        <end position="35"/>
    </location>
</feature>
<accession>A0A554LIK6</accession>
<evidence type="ECO:0000313" key="2">
    <source>
        <dbReference type="EMBL" id="TSC92716.1"/>
    </source>
</evidence>
<gene>
    <name evidence="2" type="ORF">CEN89_502</name>
</gene>